<name>A0A7R9YZJ7_9STRA</name>
<dbReference type="Pfam" id="PF01474">
    <property type="entry name" value="DAHP_synth_2"/>
    <property type="match status" value="1"/>
</dbReference>
<organism evidence="7">
    <name type="scientific">Pseudictyota dubia</name>
    <dbReference type="NCBI Taxonomy" id="2749911"/>
    <lineage>
        <taxon>Eukaryota</taxon>
        <taxon>Sar</taxon>
        <taxon>Stramenopiles</taxon>
        <taxon>Ochrophyta</taxon>
        <taxon>Bacillariophyta</taxon>
        <taxon>Mediophyceae</taxon>
        <taxon>Biddulphiophycidae</taxon>
        <taxon>Eupodiscales</taxon>
        <taxon>Odontellaceae</taxon>
        <taxon>Pseudictyota</taxon>
    </lineage>
</organism>
<evidence type="ECO:0000313" key="7">
    <source>
        <dbReference type="EMBL" id="CAD8297576.1"/>
    </source>
</evidence>
<dbReference type="GO" id="GO:0003849">
    <property type="term" value="F:3-deoxy-7-phosphoheptulonate synthase activity"/>
    <property type="evidence" value="ECO:0007669"/>
    <property type="project" value="UniProtKB-EC"/>
</dbReference>
<dbReference type="InterPro" id="IPR002480">
    <property type="entry name" value="DAHP_synth_2"/>
</dbReference>
<dbReference type="PANTHER" id="PTHR21337">
    <property type="entry name" value="PHOSPHO-2-DEHYDRO-3-DEOXYHEPTONATE ALDOLASE 1, 2"/>
    <property type="match status" value="1"/>
</dbReference>
<keyword evidence="5" id="KW-0170">Cobalt</keyword>
<accession>A0A7R9YZJ7</accession>
<dbReference type="GO" id="GO:0009423">
    <property type="term" value="P:chorismate biosynthetic process"/>
    <property type="evidence" value="ECO:0007669"/>
    <property type="project" value="UniProtKB-UniPathway"/>
</dbReference>
<evidence type="ECO:0000256" key="5">
    <source>
        <dbReference type="PIRSR" id="PIRSR602480-1"/>
    </source>
</evidence>
<dbReference type="InterPro" id="IPR013785">
    <property type="entry name" value="Aldolase_TIM"/>
</dbReference>
<keyword evidence="6" id="KW-0028">Amino-acid biosynthesis</keyword>
<gene>
    <name evidence="7" type="ORF">TDUB1175_LOCUS3519</name>
</gene>
<comment type="similarity">
    <text evidence="2 6">Belongs to the class-II DAHP synthase family.</text>
</comment>
<evidence type="ECO:0000256" key="4">
    <source>
        <dbReference type="ARBA" id="ARBA00047508"/>
    </source>
</evidence>
<comment type="pathway">
    <text evidence="1 6">Metabolic intermediate biosynthesis; chorismate biosynthesis; chorismate from D-erythrose 4-phosphate and phosphoenolpyruvate: step 1/7.</text>
</comment>
<evidence type="ECO:0000256" key="6">
    <source>
        <dbReference type="RuleBase" id="RU363071"/>
    </source>
</evidence>
<dbReference type="UniPathway" id="UPA00053">
    <property type="reaction ID" value="UER00084"/>
</dbReference>
<keyword evidence="3 6" id="KW-0808">Transferase</keyword>
<dbReference type="EMBL" id="HBED01007074">
    <property type="protein sequence ID" value="CAD8297576.1"/>
    <property type="molecule type" value="Transcribed_RNA"/>
</dbReference>
<proteinExistence type="inferred from homology"/>
<evidence type="ECO:0000256" key="3">
    <source>
        <dbReference type="ARBA" id="ARBA00022679"/>
    </source>
</evidence>
<sequence>MVEAYHQSSQTLNILRAFSAGGFADISRLHSWNLDFAEETEEGSRYRNFAAKVDESLRFNRAIGIDTSAPVFEKTDFYIAHDCLCLPYEGALTRQDSITGNWYDCSAHLLVLDEPTYSDLGSSAHVEFVGGVHNPLALRVTDRCDPKKIIAAIEELNPVNDPSRLSIIVHMSPDAIRSKLPRLVRAVQRESKNVLWIADPSYGDAVETEDGIFLSRDFEGIRSQLRAFFDVLDMTGAHPGGVSLDMTGEDVAELKGGVLCDVDDEQAISSDGCDPRLGGRQALELAFLIAERMRLRQGLPLIE</sequence>
<keyword evidence="6" id="KW-0057">Aromatic amino acid biosynthesis</keyword>
<evidence type="ECO:0000256" key="2">
    <source>
        <dbReference type="ARBA" id="ARBA00008911"/>
    </source>
</evidence>
<dbReference type="EC" id="2.5.1.54" evidence="6"/>
<dbReference type="PANTHER" id="PTHR21337:SF0">
    <property type="entry name" value="PHOSPHO-2-DEHYDRO-3-DEOXYHEPTONATE ALDOLASE"/>
    <property type="match status" value="1"/>
</dbReference>
<dbReference type="Gene3D" id="3.20.20.70">
    <property type="entry name" value="Aldolase class I"/>
    <property type="match status" value="1"/>
</dbReference>
<dbReference type="GO" id="GO:0008652">
    <property type="term" value="P:amino acid biosynthetic process"/>
    <property type="evidence" value="ECO:0007669"/>
    <property type="project" value="UniProtKB-KW"/>
</dbReference>
<protein>
    <recommendedName>
        <fullName evidence="6">Phospho-2-dehydro-3-deoxyheptonate aldolase</fullName>
        <ecNumber evidence="6">2.5.1.54</ecNumber>
    </recommendedName>
</protein>
<keyword evidence="5" id="KW-0464">Manganese</keyword>
<comment type="catalytic activity">
    <reaction evidence="4 6">
        <text>D-erythrose 4-phosphate + phosphoenolpyruvate + H2O = 7-phospho-2-dehydro-3-deoxy-D-arabino-heptonate + phosphate</text>
        <dbReference type="Rhea" id="RHEA:14717"/>
        <dbReference type="ChEBI" id="CHEBI:15377"/>
        <dbReference type="ChEBI" id="CHEBI:16897"/>
        <dbReference type="ChEBI" id="CHEBI:43474"/>
        <dbReference type="ChEBI" id="CHEBI:58394"/>
        <dbReference type="ChEBI" id="CHEBI:58702"/>
        <dbReference type="EC" id="2.5.1.54"/>
    </reaction>
</comment>
<dbReference type="SUPFAM" id="SSF51569">
    <property type="entry name" value="Aldolase"/>
    <property type="match status" value="1"/>
</dbReference>
<comment type="cofactor">
    <cofactor evidence="5">
        <name>Mn(2+)</name>
        <dbReference type="ChEBI" id="CHEBI:29035"/>
    </cofactor>
    <cofactor evidence="5">
        <name>Co(2+)</name>
        <dbReference type="ChEBI" id="CHEBI:48828"/>
    </cofactor>
    <cofactor evidence="5">
        <name>Cd(2+)</name>
        <dbReference type="ChEBI" id="CHEBI:48775"/>
    </cofactor>
    <text evidence="5">Binds 1 divalent cation per subunit. The enzyme is active with manganese, cobalt or cadmium ions.</text>
</comment>
<feature type="binding site" evidence="5">
    <location>
        <position position="274"/>
    </location>
    <ligand>
        <name>Mn(2+)</name>
        <dbReference type="ChEBI" id="CHEBI:29035"/>
    </ligand>
</feature>
<keyword evidence="5" id="KW-0104">Cadmium</keyword>
<dbReference type="GO" id="GO:0009073">
    <property type="term" value="P:aromatic amino acid family biosynthetic process"/>
    <property type="evidence" value="ECO:0007669"/>
    <property type="project" value="UniProtKB-KW"/>
</dbReference>
<reference evidence="7" key="1">
    <citation type="submission" date="2021-01" db="EMBL/GenBank/DDBJ databases">
        <authorList>
            <person name="Corre E."/>
            <person name="Pelletier E."/>
            <person name="Niang G."/>
            <person name="Scheremetjew M."/>
            <person name="Finn R."/>
            <person name="Kale V."/>
            <person name="Holt S."/>
            <person name="Cochrane G."/>
            <person name="Meng A."/>
            <person name="Brown T."/>
            <person name="Cohen L."/>
        </authorList>
    </citation>
    <scope>NUCLEOTIDE SEQUENCE</scope>
    <source>
        <strain evidence="7">CCMP147</strain>
    </source>
</reference>
<evidence type="ECO:0000256" key="1">
    <source>
        <dbReference type="ARBA" id="ARBA00004688"/>
    </source>
</evidence>
<dbReference type="AlphaFoldDB" id="A0A7R9YZJ7"/>